<evidence type="ECO:0000313" key="3">
    <source>
        <dbReference type="EMBL" id="CAB4895464.1"/>
    </source>
</evidence>
<dbReference type="PANTHER" id="PTHR34580">
    <property type="match status" value="1"/>
</dbReference>
<gene>
    <name evidence="3" type="ORF">UFOPK3608_00027</name>
</gene>
<dbReference type="AlphaFoldDB" id="A0A6J7FP39"/>
<feature type="domain" description="WYL" evidence="1">
    <location>
        <begin position="145"/>
        <end position="201"/>
    </location>
</feature>
<proteinExistence type="predicted"/>
<dbReference type="EMBL" id="CAFBMP010000001">
    <property type="protein sequence ID" value="CAB4895464.1"/>
    <property type="molecule type" value="Genomic_DNA"/>
</dbReference>
<dbReference type="Pfam" id="PF25583">
    <property type="entry name" value="WCX"/>
    <property type="match status" value="1"/>
</dbReference>
<dbReference type="InterPro" id="IPR057727">
    <property type="entry name" value="WCX_dom"/>
</dbReference>
<evidence type="ECO:0000259" key="1">
    <source>
        <dbReference type="Pfam" id="PF13280"/>
    </source>
</evidence>
<reference evidence="3" key="1">
    <citation type="submission" date="2020-05" db="EMBL/GenBank/DDBJ databases">
        <authorList>
            <person name="Chiriac C."/>
            <person name="Salcher M."/>
            <person name="Ghai R."/>
            <person name="Kavagutti S V."/>
        </authorList>
    </citation>
    <scope>NUCLEOTIDE SEQUENCE</scope>
</reference>
<sequence>MSNQKTERLINLTLALLATKRFLTKAEIFQEVSGYTGTPETMERMFERDKDELRGLGIQIEVKGIDPLFEDDQGYLIRSETFQFAQDEFTKEELLYLTMAANLWHDSALKNDSKGALLKIQSLSGPFESDVVNTPAIRDSENAQVLPLLFAVVDDLQKISFTYKGKNRIIDPFGLYTREGFWYLVGREADEIKSFKLIRINGKITLEGKPGAYRKPDGFDLREFLSQSKDEELFIAQVYVRKEQAYALRSKYECKEVNDDWDLMKIPYTYEQEIIESILWHGSNVVVVSPEDLRAKVLSKVKQLTNG</sequence>
<dbReference type="Pfam" id="PF13280">
    <property type="entry name" value="WYL"/>
    <property type="match status" value="1"/>
</dbReference>
<dbReference type="InterPro" id="IPR051534">
    <property type="entry name" value="CBASS_pafABC_assoc_protein"/>
</dbReference>
<evidence type="ECO:0000259" key="2">
    <source>
        <dbReference type="Pfam" id="PF25583"/>
    </source>
</evidence>
<protein>
    <submittedName>
        <fullName evidence="3">Unannotated protein</fullName>
    </submittedName>
</protein>
<name>A0A6J7FP39_9ZZZZ</name>
<accession>A0A6J7FP39</accession>
<organism evidence="3">
    <name type="scientific">freshwater metagenome</name>
    <dbReference type="NCBI Taxonomy" id="449393"/>
    <lineage>
        <taxon>unclassified sequences</taxon>
        <taxon>metagenomes</taxon>
        <taxon>ecological metagenomes</taxon>
    </lineage>
</organism>
<dbReference type="PROSITE" id="PS52050">
    <property type="entry name" value="WYL"/>
    <property type="match status" value="1"/>
</dbReference>
<dbReference type="PANTHER" id="PTHR34580:SF3">
    <property type="entry name" value="PROTEIN PAFB"/>
    <property type="match status" value="1"/>
</dbReference>
<dbReference type="InterPro" id="IPR026881">
    <property type="entry name" value="WYL_dom"/>
</dbReference>
<feature type="domain" description="WCX" evidence="2">
    <location>
        <begin position="238"/>
        <end position="304"/>
    </location>
</feature>